<reference evidence="1" key="2">
    <citation type="submission" date="2023-06" db="EMBL/GenBank/DDBJ databases">
        <authorList>
            <person name="Swenson N.G."/>
            <person name="Wegrzyn J.L."/>
            <person name="Mcevoy S.L."/>
        </authorList>
    </citation>
    <scope>NUCLEOTIDE SEQUENCE</scope>
    <source>
        <strain evidence="1">NS2018</strain>
        <tissue evidence="1">Leaf</tissue>
    </source>
</reference>
<comment type="caution">
    <text evidence="1">The sequence shown here is derived from an EMBL/GenBank/DDBJ whole genome shotgun (WGS) entry which is preliminary data.</text>
</comment>
<evidence type="ECO:0000313" key="1">
    <source>
        <dbReference type="EMBL" id="KAK0599673.1"/>
    </source>
</evidence>
<evidence type="ECO:0000313" key="2">
    <source>
        <dbReference type="Proteomes" id="UP001168877"/>
    </source>
</evidence>
<gene>
    <name evidence="1" type="ORF">LWI29_007501</name>
</gene>
<dbReference type="EMBL" id="JAUESC010000003">
    <property type="protein sequence ID" value="KAK0599673.1"/>
    <property type="molecule type" value="Genomic_DNA"/>
</dbReference>
<proteinExistence type="predicted"/>
<sequence length="83" mass="9662">MERLVKQNYFDHGRKDEDKIVQTACLNFGKDRFDIWRPLSRQDIQILVGYGCPSADKKVVFSAKLLRKHVHLDEGDVRVSSFP</sequence>
<keyword evidence="2" id="KW-1185">Reference proteome</keyword>
<dbReference type="AlphaFoldDB" id="A0AA39T1V1"/>
<reference evidence="1" key="1">
    <citation type="journal article" date="2022" name="Plant J.">
        <title>Strategies of tolerance reflected in two North American maple genomes.</title>
        <authorList>
            <person name="McEvoy S.L."/>
            <person name="Sezen U.U."/>
            <person name="Trouern-Trend A."/>
            <person name="McMahon S.M."/>
            <person name="Schaberg P.G."/>
            <person name="Yang J."/>
            <person name="Wegrzyn J.L."/>
            <person name="Swenson N.G."/>
        </authorList>
    </citation>
    <scope>NUCLEOTIDE SEQUENCE</scope>
    <source>
        <strain evidence="1">NS2018</strain>
    </source>
</reference>
<name>A0AA39T1V1_ACESA</name>
<organism evidence="1 2">
    <name type="scientific">Acer saccharum</name>
    <name type="common">Sugar maple</name>
    <dbReference type="NCBI Taxonomy" id="4024"/>
    <lineage>
        <taxon>Eukaryota</taxon>
        <taxon>Viridiplantae</taxon>
        <taxon>Streptophyta</taxon>
        <taxon>Embryophyta</taxon>
        <taxon>Tracheophyta</taxon>
        <taxon>Spermatophyta</taxon>
        <taxon>Magnoliopsida</taxon>
        <taxon>eudicotyledons</taxon>
        <taxon>Gunneridae</taxon>
        <taxon>Pentapetalae</taxon>
        <taxon>rosids</taxon>
        <taxon>malvids</taxon>
        <taxon>Sapindales</taxon>
        <taxon>Sapindaceae</taxon>
        <taxon>Hippocastanoideae</taxon>
        <taxon>Acereae</taxon>
        <taxon>Acer</taxon>
    </lineage>
</organism>
<protein>
    <submittedName>
        <fullName evidence="1">Uncharacterized protein</fullName>
    </submittedName>
</protein>
<accession>A0AA39T1V1</accession>
<dbReference type="Proteomes" id="UP001168877">
    <property type="component" value="Unassembled WGS sequence"/>
</dbReference>